<accession>A0ABS6EB62</accession>
<protein>
    <submittedName>
        <fullName evidence="2">Uncharacterized protein</fullName>
    </submittedName>
</protein>
<dbReference type="Proteomes" id="UP000749471">
    <property type="component" value="Unassembled WGS sequence"/>
</dbReference>
<comment type="caution">
    <text evidence="2">The sequence shown here is derived from an EMBL/GenBank/DDBJ whole genome shotgun (WGS) entry which is preliminary data.</text>
</comment>
<gene>
    <name evidence="2" type="ORF">KQI42_15560</name>
</gene>
<proteinExistence type="predicted"/>
<keyword evidence="3" id="KW-1185">Reference proteome</keyword>
<dbReference type="RefSeq" id="WP_216521142.1">
    <property type="nucleotide sequence ID" value="NZ_JAHLPM010000015.1"/>
</dbReference>
<feature type="signal peptide" evidence="1">
    <location>
        <begin position="1"/>
        <end position="23"/>
    </location>
</feature>
<evidence type="ECO:0000313" key="3">
    <source>
        <dbReference type="Proteomes" id="UP000749471"/>
    </source>
</evidence>
<dbReference type="EMBL" id="JAHLPM010000015">
    <property type="protein sequence ID" value="MBU5439434.1"/>
    <property type="molecule type" value="Genomic_DNA"/>
</dbReference>
<keyword evidence="1" id="KW-0732">Signal</keyword>
<sequence length="110" mass="12969">MKKTRVLVLVCVFILSFTSVGFAAEGIMVEPEIEQALPEQEKRTEMVKDYEVIHYVLDRLGGYVPESTQVYYKEITFENGYEIADVQHEVVREGYNTDLFYVMKYNYRTY</sequence>
<name>A0ABS6EB62_9FIRM</name>
<evidence type="ECO:0000256" key="1">
    <source>
        <dbReference type="SAM" id="SignalP"/>
    </source>
</evidence>
<organism evidence="2 3">
    <name type="scientific">Tissierella simiarum</name>
    <dbReference type="NCBI Taxonomy" id="2841534"/>
    <lineage>
        <taxon>Bacteria</taxon>
        <taxon>Bacillati</taxon>
        <taxon>Bacillota</taxon>
        <taxon>Tissierellia</taxon>
        <taxon>Tissierellales</taxon>
        <taxon>Tissierellaceae</taxon>
        <taxon>Tissierella</taxon>
    </lineage>
</organism>
<reference evidence="2 3" key="1">
    <citation type="submission" date="2021-06" db="EMBL/GenBank/DDBJ databases">
        <authorList>
            <person name="Sun Q."/>
            <person name="Li D."/>
        </authorList>
    </citation>
    <scope>NUCLEOTIDE SEQUENCE [LARGE SCALE GENOMIC DNA]</scope>
    <source>
        <strain evidence="2 3">MSJ-40</strain>
    </source>
</reference>
<feature type="chain" id="PRO_5046898311" evidence="1">
    <location>
        <begin position="24"/>
        <end position="110"/>
    </location>
</feature>
<evidence type="ECO:0000313" key="2">
    <source>
        <dbReference type="EMBL" id="MBU5439434.1"/>
    </source>
</evidence>